<protein>
    <submittedName>
        <fullName evidence="1">Uncharacterized protein</fullName>
    </submittedName>
</protein>
<organism evidence="1 2">
    <name type="scientific">Hymenobacter polaris</name>
    <dbReference type="NCBI Taxonomy" id="2682546"/>
    <lineage>
        <taxon>Bacteria</taxon>
        <taxon>Pseudomonadati</taxon>
        <taxon>Bacteroidota</taxon>
        <taxon>Cytophagia</taxon>
        <taxon>Cytophagales</taxon>
        <taxon>Hymenobacteraceae</taxon>
        <taxon>Hymenobacter</taxon>
    </lineage>
</organism>
<dbReference type="Proteomes" id="UP000559626">
    <property type="component" value="Unassembled WGS sequence"/>
</dbReference>
<accession>A0A7Y0FM28</accession>
<name>A0A7Y0FM28_9BACT</name>
<dbReference type="AlphaFoldDB" id="A0A7Y0FM28"/>
<proteinExistence type="predicted"/>
<dbReference type="EMBL" id="JABBGH010000001">
    <property type="protein sequence ID" value="NML65427.1"/>
    <property type="molecule type" value="Genomic_DNA"/>
</dbReference>
<evidence type="ECO:0000313" key="2">
    <source>
        <dbReference type="Proteomes" id="UP000559626"/>
    </source>
</evidence>
<reference evidence="1 2" key="1">
    <citation type="submission" date="2020-04" db="EMBL/GenBank/DDBJ databases">
        <title>Hymenobacter polaris sp. nov., isolated from Arctic soil.</title>
        <authorList>
            <person name="Dahal R.H."/>
        </authorList>
    </citation>
    <scope>NUCLEOTIDE SEQUENCE [LARGE SCALE GENOMIC DNA]</scope>
    <source>
        <strain evidence="1 2">RP-2-7</strain>
    </source>
</reference>
<evidence type="ECO:0000313" key="1">
    <source>
        <dbReference type="EMBL" id="NML65427.1"/>
    </source>
</evidence>
<gene>
    <name evidence="1" type="ORF">HHL22_09445</name>
</gene>
<sequence length="125" mass="13213">MPDFCASKYRVFIAGGARGRGDAGPRVALGQVVPAFTGQVRAALVQVDVIQFFLGSVLSFLLFAGSLHARAEALRAVWHSIAGHSTLSALLATGRWGWAPIGCSTGWVARCRCCPNSTALLLREA</sequence>
<comment type="caution">
    <text evidence="1">The sequence shown here is derived from an EMBL/GenBank/DDBJ whole genome shotgun (WGS) entry which is preliminary data.</text>
</comment>
<dbReference type="RefSeq" id="WP_169530714.1">
    <property type="nucleotide sequence ID" value="NZ_JABBGH010000001.1"/>
</dbReference>
<keyword evidence="2" id="KW-1185">Reference proteome</keyword>